<evidence type="ECO:0000256" key="4">
    <source>
        <dbReference type="ARBA" id="ARBA00022490"/>
    </source>
</evidence>
<dbReference type="InterPro" id="IPR004101">
    <property type="entry name" value="Mur_ligase_C"/>
</dbReference>
<keyword evidence="10 14" id="KW-0573">Peptidoglycan synthesis</keyword>
<keyword evidence="19" id="KW-1185">Reference proteome</keyword>
<keyword evidence="11 14" id="KW-0131">Cell cycle</keyword>
<dbReference type="SUPFAM" id="SSF53623">
    <property type="entry name" value="MurD-like peptide ligases, catalytic domain"/>
    <property type="match status" value="1"/>
</dbReference>
<dbReference type="HAMAP" id="MF_00046">
    <property type="entry name" value="MurC"/>
    <property type="match status" value="1"/>
</dbReference>
<keyword evidence="6 14" id="KW-0132">Cell division</keyword>
<keyword evidence="8 14" id="KW-0067">ATP-binding</keyword>
<comment type="function">
    <text evidence="14">Cell wall formation.</text>
</comment>
<keyword evidence="7 14" id="KW-0547">Nucleotide-binding</keyword>
<comment type="pathway">
    <text evidence="2 14">Cell wall biogenesis; peptidoglycan biosynthesis.</text>
</comment>
<evidence type="ECO:0000256" key="10">
    <source>
        <dbReference type="ARBA" id="ARBA00022984"/>
    </source>
</evidence>
<dbReference type="InterPro" id="IPR005758">
    <property type="entry name" value="UDP-N-AcMur_Ala_ligase_MurC"/>
</dbReference>
<dbReference type="GO" id="GO:0051301">
    <property type="term" value="P:cell division"/>
    <property type="evidence" value="ECO:0007669"/>
    <property type="project" value="UniProtKB-KW"/>
</dbReference>
<dbReference type="SUPFAM" id="SSF53244">
    <property type="entry name" value="MurD-like peptide ligases, peptide-binding domain"/>
    <property type="match status" value="1"/>
</dbReference>
<keyword evidence="9 14" id="KW-0133">Cell shape</keyword>
<evidence type="ECO:0000256" key="6">
    <source>
        <dbReference type="ARBA" id="ARBA00022618"/>
    </source>
</evidence>
<sequence>MNSQQPLDPRDLGRVHFIGMGGAGMSAVARLLLARDVAVSGSDAKDSPGLRELESLGAHVFVGQDAQNVAAADTVVVSTAIKDENPELAAARESGLRVLHRSQALAAAMHGRHVIAVAGTHGKTTTSSMTAVALRAAGLDPSWAIGAHVADLGANAGFGAGEWFVAEADESDGSFLAYHPRIAVVTNVEADHLDHYGSQEEFFRAFDEFSATIRDGGILVACADDPGAAHLAERRRAAGHTVVTYGAAATADVVFSEPVPRGTGSTCQLTFTVAGERRSEELMLAVPGAHNVADAAAAFAAGLAAGADADRLLAGLADFHGSARRFDLKGEVGSVRVFDDYAHHPTEVLAALGAARDVAQDHRVLAIFQPHLYSRTREFAEPFCRALEQADLACVTDVFGAREQPEPGITGATIVEHTSTDRVVSTPGADEAIAAVVASAQPGDVVMTIGAGDVTALGPRVLEALEHRR</sequence>
<dbReference type="AlphaFoldDB" id="A0AAX2SBF2"/>
<comment type="caution">
    <text evidence="18">The sequence shown here is derived from an EMBL/GenBank/DDBJ whole genome shotgun (WGS) entry which is preliminary data.</text>
</comment>
<evidence type="ECO:0000256" key="14">
    <source>
        <dbReference type="HAMAP-Rule" id="MF_00046"/>
    </source>
</evidence>
<comment type="subcellular location">
    <subcellularLocation>
        <location evidence="1 14">Cytoplasm</location>
    </subcellularLocation>
</comment>
<evidence type="ECO:0000256" key="5">
    <source>
        <dbReference type="ARBA" id="ARBA00022598"/>
    </source>
</evidence>
<dbReference type="Pfam" id="PF01225">
    <property type="entry name" value="Mur_ligase"/>
    <property type="match status" value="1"/>
</dbReference>
<dbReference type="InterPro" id="IPR036615">
    <property type="entry name" value="Mur_ligase_C_dom_sf"/>
</dbReference>
<dbReference type="Proteomes" id="UP000298017">
    <property type="component" value="Unassembled WGS sequence"/>
</dbReference>
<keyword evidence="5 14" id="KW-0436">Ligase</keyword>
<dbReference type="EC" id="6.3.2.8" evidence="3 14"/>
<dbReference type="InterPro" id="IPR036565">
    <property type="entry name" value="Mur-like_cat_sf"/>
</dbReference>
<dbReference type="Pfam" id="PF02875">
    <property type="entry name" value="Mur_ligase_C"/>
    <property type="match status" value="1"/>
</dbReference>
<dbReference type="GO" id="GO:0008360">
    <property type="term" value="P:regulation of cell shape"/>
    <property type="evidence" value="ECO:0007669"/>
    <property type="project" value="UniProtKB-KW"/>
</dbReference>
<proteinExistence type="inferred from homology"/>
<evidence type="ECO:0000256" key="1">
    <source>
        <dbReference type="ARBA" id="ARBA00004496"/>
    </source>
</evidence>
<evidence type="ECO:0000313" key="18">
    <source>
        <dbReference type="EMBL" id="TFI02021.1"/>
    </source>
</evidence>
<name>A0AAX2SBF2_KOCRH</name>
<feature type="domain" description="Mur ligase central" evidence="17">
    <location>
        <begin position="117"/>
        <end position="301"/>
    </location>
</feature>
<dbReference type="PANTHER" id="PTHR43445:SF3">
    <property type="entry name" value="UDP-N-ACETYLMURAMATE--L-ALANINE LIGASE"/>
    <property type="match status" value="1"/>
</dbReference>
<evidence type="ECO:0000256" key="2">
    <source>
        <dbReference type="ARBA" id="ARBA00004752"/>
    </source>
</evidence>
<feature type="binding site" evidence="14">
    <location>
        <begin position="119"/>
        <end position="125"/>
    </location>
    <ligand>
        <name>ATP</name>
        <dbReference type="ChEBI" id="CHEBI:30616"/>
    </ligand>
</feature>
<dbReference type="InterPro" id="IPR013221">
    <property type="entry name" value="Mur_ligase_cen"/>
</dbReference>
<evidence type="ECO:0000259" key="17">
    <source>
        <dbReference type="Pfam" id="PF08245"/>
    </source>
</evidence>
<evidence type="ECO:0000259" key="16">
    <source>
        <dbReference type="Pfam" id="PF02875"/>
    </source>
</evidence>
<dbReference type="InterPro" id="IPR050061">
    <property type="entry name" value="MurCDEF_pg_biosynth"/>
</dbReference>
<dbReference type="Pfam" id="PF08245">
    <property type="entry name" value="Mur_ligase_M"/>
    <property type="match status" value="1"/>
</dbReference>
<gene>
    <name evidence="14" type="primary">murC</name>
    <name evidence="18" type="ORF">E4P33_05645</name>
</gene>
<feature type="domain" description="Mur ligase C-terminal" evidence="16">
    <location>
        <begin position="324"/>
        <end position="452"/>
    </location>
</feature>
<dbReference type="GO" id="GO:0005737">
    <property type="term" value="C:cytoplasm"/>
    <property type="evidence" value="ECO:0007669"/>
    <property type="project" value="UniProtKB-SubCell"/>
</dbReference>
<evidence type="ECO:0000256" key="12">
    <source>
        <dbReference type="ARBA" id="ARBA00023316"/>
    </source>
</evidence>
<accession>A0AAX2SBF2</accession>
<evidence type="ECO:0000259" key="15">
    <source>
        <dbReference type="Pfam" id="PF01225"/>
    </source>
</evidence>
<dbReference type="NCBIfam" id="TIGR01082">
    <property type="entry name" value="murC"/>
    <property type="match status" value="1"/>
</dbReference>
<evidence type="ECO:0000313" key="19">
    <source>
        <dbReference type="Proteomes" id="UP000298017"/>
    </source>
</evidence>
<evidence type="ECO:0000256" key="13">
    <source>
        <dbReference type="ARBA" id="ARBA00047833"/>
    </source>
</evidence>
<reference evidence="18 19" key="1">
    <citation type="submission" date="2019-03" db="EMBL/GenBank/DDBJ databases">
        <title>Genome Sequencing and Assembly of Various Microbes Isolated from Alder Root Nodule.</title>
        <authorList>
            <person name="Swanson E."/>
            <person name="Sevigny J.L."/>
            <person name="Pesce C."/>
            <person name="Davis I."/>
            <person name="Kleiner V."/>
            <person name="Tisa L."/>
        </authorList>
    </citation>
    <scope>NUCLEOTIDE SEQUENCE [LARGE SCALE GENOMIC DNA]</scope>
    <source>
        <strain evidence="18 19">4R-31</strain>
    </source>
</reference>
<dbReference type="PANTHER" id="PTHR43445">
    <property type="entry name" value="UDP-N-ACETYLMURAMATE--L-ALANINE LIGASE-RELATED"/>
    <property type="match status" value="1"/>
</dbReference>
<protein>
    <recommendedName>
        <fullName evidence="3 14">UDP-N-acetylmuramate--L-alanine ligase</fullName>
        <ecNumber evidence="3 14">6.3.2.8</ecNumber>
    </recommendedName>
    <alternativeName>
        <fullName evidence="14">UDP-N-acetylmuramoyl-L-alanine synthetase</fullName>
    </alternativeName>
</protein>
<comment type="catalytic activity">
    <reaction evidence="13 14">
        <text>UDP-N-acetyl-alpha-D-muramate + L-alanine + ATP = UDP-N-acetyl-alpha-D-muramoyl-L-alanine + ADP + phosphate + H(+)</text>
        <dbReference type="Rhea" id="RHEA:23372"/>
        <dbReference type="ChEBI" id="CHEBI:15378"/>
        <dbReference type="ChEBI" id="CHEBI:30616"/>
        <dbReference type="ChEBI" id="CHEBI:43474"/>
        <dbReference type="ChEBI" id="CHEBI:57972"/>
        <dbReference type="ChEBI" id="CHEBI:70757"/>
        <dbReference type="ChEBI" id="CHEBI:83898"/>
        <dbReference type="ChEBI" id="CHEBI:456216"/>
        <dbReference type="EC" id="6.3.2.8"/>
    </reaction>
</comment>
<comment type="similarity">
    <text evidence="14">Belongs to the MurCDEF family.</text>
</comment>
<dbReference type="GO" id="GO:0009252">
    <property type="term" value="P:peptidoglycan biosynthetic process"/>
    <property type="evidence" value="ECO:0007669"/>
    <property type="project" value="UniProtKB-UniRule"/>
</dbReference>
<evidence type="ECO:0000256" key="3">
    <source>
        <dbReference type="ARBA" id="ARBA00012211"/>
    </source>
</evidence>
<evidence type="ECO:0000256" key="8">
    <source>
        <dbReference type="ARBA" id="ARBA00022840"/>
    </source>
</evidence>
<dbReference type="RefSeq" id="WP_135010495.1">
    <property type="nucleotide sequence ID" value="NZ_CAJFZU010000005.1"/>
</dbReference>
<dbReference type="Gene3D" id="3.40.50.720">
    <property type="entry name" value="NAD(P)-binding Rossmann-like Domain"/>
    <property type="match status" value="1"/>
</dbReference>
<keyword evidence="4 14" id="KW-0963">Cytoplasm</keyword>
<dbReference type="InterPro" id="IPR000713">
    <property type="entry name" value="Mur_ligase_N"/>
</dbReference>
<dbReference type="EMBL" id="SPNK01000004">
    <property type="protein sequence ID" value="TFI02021.1"/>
    <property type="molecule type" value="Genomic_DNA"/>
</dbReference>
<dbReference type="GO" id="GO:0005524">
    <property type="term" value="F:ATP binding"/>
    <property type="evidence" value="ECO:0007669"/>
    <property type="project" value="UniProtKB-UniRule"/>
</dbReference>
<dbReference type="SUPFAM" id="SSF51984">
    <property type="entry name" value="MurCD N-terminal domain"/>
    <property type="match status" value="1"/>
</dbReference>
<keyword evidence="12 14" id="KW-0961">Cell wall biogenesis/degradation</keyword>
<feature type="domain" description="Mur ligase N-terminal catalytic" evidence="15">
    <location>
        <begin position="15"/>
        <end position="112"/>
    </location>
</feature>
<dbReference type="Gene3D" id="3.90.190.20">
    <property type="entry name" value="Mur ligase, C-terminal domain"/>
    <property type="match status" value="1"/>
</dbReference>
<evidence type="ECO:0000256" key="7">
    <source>
        <dbReference type="ARBA" id="ARBA00022741"/>
    </source>
</evidence>
<evidence type="ECO:0000256" key="11">
    <source>
        <dbReference type="ARBA" id="ARBA00023306"/>
    </source>
</evidence>
<dbReference type="GO" id="GO:0008763">
    <property type="term" value="F:UDP-N-acetylmuramate-L-alanine ligase activity"/>
    <property type="evidence" value="ECO:0007669"/>
    <property type="project" value="UniProtKB-UniRule"/>
</dbReference>
<dbReference type="GO" id="GO:0071555">
    <property type="term" value="P:cell wall organization"/>
    <property type="evidence" value="ECO:0007669"/>
    <property type="project" value="UniProtKB-KW"/>
</dbReference>
<dbReference type="Gene3D" id="3.40.1190.10">
    <property type="entry name" value="Mur-like, catalytic domain"/>
    <property type="match status" value="1"/>
</dbReference>
<evidence type="ECO:0000256" key="9">
    <source>
        <dbReference type="ARBA" id="ARBA00022960"/>
    </source>
</evidence>
<organism evidence="18 19">
    <name type="scientific">Kocuria rhizophila</name>
    <dbReference type="NCBI Taxonomy" id="72000"/>
    <lineage>
        <taxon>Bacteria</taxon>
        <taxon>Bacillati</taxon>
        <taxon>Actinomycetota</taxon>
        <taxon>Actinomycetes</taxon>
        <taxon>Micrococcales</taxon>
        <taxon>Micrococcaceae</taxon>
        <taxon>Kocuria</taxon>
    </lineage>
</organism>